<dbReference type="Proteomes" id="UP001177003">
    <property type="component" value="Chromosome 0"/>
</dbReference>
<keyword evidence="3" id="KW-1185">Reference proteome</keyword>
<accession>A0AA35V6A3</accession>
<proteinExistence type="predicted"/>
<evidence type="ECO:0000313" key="3">
    <source>
        <dbReference type="Proteomes" id="UP001177003"/>
    </source>
</evidence>
<feature type="region of interest" description="Disordered" evidence="1">
    <location>
        <begin position="70"/>
        <end position="112"/>
    </location>
</feature>
<feature type="compositionally biased region" description="Basic residues" evidence="1">
    <location>
        <begin position="83"/>
        <end position="92"/>
    </location>
</feature>
<protein>
    <submittedName>
        <fullName evidence="2">Uncharacterized protein</fullName>
    </submittedName>
</protein>
<dbReference type="AlphaFoldDB" id="A0AA35V6A3"/>
<dbReference type="EMBL" id="OX465086">
    <property type="protein sequence ID" value="CAI9262719.1"/>
    <property type="molecule type" value="Genomic_DNA"/>
</dbReference>
<reference evidence="2" key="1">
    <citation type="submission" date="2023-04" db="EMBL/GenBank/DDBJ databases">
        <authorList>
            <person name="Vijverberg K."/>
            <person name="Xiong W."/>
            <person name="Schranz E."/>
        </authorList>
    </citation>
    <scope>NUCLEOTIDE SEQUENCE</scope>
</reference>
<name>A0AA35V6A3_LACSI</name>
<evidence type="ECO:0000313" key="2">
    <source>
        <dbReference type="EMBL" id="CAI9262719.1"/>
    </source>
</evidence>
<sequence length="181" mass="19817">MGISKAAISRAGSPINGGHFVTCLARSYGLLIPPLTRTLTCKPSDELTIGYLESIRVVTNEGSHWSIPMDDDVVHQDQPAPKLRPRGRRNVRGRGDRGQPVHQNAPMGGPNFGGDMSGYYDQLALSVNWIGGMVKNLVQHLHDEQPPHLGYHYPIFPRWSGYSNQGDVAGMSGANEDEEDD</sequence>
<gene>
    <name evidence="2" type="ORF">LSALG_LOCUS3446</name>
</gene>
<organism evidence="2 3">
    <name type="scientific">Lactuca saligna</name>
    <name type="common">Willowleaf lettuce</name>
    <dbReference type="NCBI Taxonomy" id="75948"/>
    <lineage>
        <taxon>Eukaryota</taxon>
        <taxon>Viridiplantae</taxon>
        <taxon>Streptophyta</taxon>
        <taxon>Embryophyta</taxon>
        <taxon>Tracheophyta</taxon>
        <taxon>Spermatophyta</taxon>
        <taxon>Magnoliopsida</taxon>
        <taxon>eudicotyledons</taxon>
        <taxon>Gunneridae</taxon>
        <taxon>Pentapetalae</taxon>
        <taxon>asterids</taxon>
        <taxon>campanulids</taxon>
        <taxon>Asterales</taxon>
        <taxon>Asteraceae</taxon>
        <taxon>Cichorioideae</taxon>
        <taxon>Cichorieae</taxon>
        <taxon>Lactucinae</taxon>
        <taxon>Lactuca</taxon>
    </lineage>
</organism>
<evidence type="ECO:0000256" key="1">
    <source>
        <dbReference type="SAM" id="MobiDB-lite"/>
    </source>
</evidence>